<evidence type="ECO:0000256" key="2">
    <source>
        <dbReference type="ARBA" id="ARBA00005695"/>
    </source>
</evidence>
<dbReference type="GO" id="GO:1904680">
    <property type="term" value="F:peptide transmembrane transporter activity"/>
    <property type="evidence" value="ECO:0007669"/>
    <property type="project" value="TreeGrafter"/>
</dbReference>
<dbReference type="PANTHER" id="PTHR30290">
    <property type="entry name" value="PERIPLASMIC BINDING COMPONENT OF ABC TRANSPORTER"/>
    <property type="match status" value="1"/>
</dbReference>
<dbReference type="CDD" id="cd08516">
    <property type="entry name" value="PBP2_NikA_DppA_OppA_like_11"/>
    <property type="match status" value="1"/>
</dbReference>
<dbReference type="GO" id="GO:0015833">
    <property type="term" value="P:peptide transport"/>
    <property type="evidence" value="ECO:0007669"/>
    <property type="project" value="TreeGrafter"/>
</dbReference>
<dbReference type="Gene3D" id="3.10.105.10">
    <property type="entry name" value="Dipeptide-binding Protein, Domain 3"/>
    <property type="match status" value="1"/>
</dbReference>
<dbReference type="SUPFAM" id="SSF53850">
    <property type="entry name" value="Periplasmic binding protein-like II"/>
    <property type="match status" value="1"/>
</dbReference>
<dbReference type="Gene3D" id="3.40.190.10">
    <property type="entry name" value="Periplasmic binding protein-like II"/>
    <property type="match status" value="1"/>
</dbReference>
<dbReference type="InterPro" id="IPR030678">
    <property type="entry name" value="Peptide/Ni-bd"/>
</dbReference>
<evidence type="ECO:0000256" key="3">
    <source>
        <dbReference type="ARBA" id="ARBA00022448"/>
    </source>
</evidence>
<protein>
    <submittedName>
        <fullName evidence="6">Peptide/nickel transport system substrate-binding protein</fullName>
    </submittedName>
</protein>
<comment type="similarity">
    <text evidence="2">Belongs to the bacterial solute-binding protein 5 family.</text>
</comment>
<evidence type="ECO:0000256" key="4">
    <source>
        <dbReference type="ARBA" id="ARBA00022729"/>
    </source>
</evidence>
<dbReference type="EMBL" id="FMAG01000001">
    <property type="protein sequence ID" value="SCB09037.1"/>
    <property type="molecule type" value="Genomic_DNA"/>
</dbReference>
<dbReference type="PANTHER" id="PTHR30290:SF9">
    <property type="entry name" value="OLIGOPEPTIDE-BINDING PROTEIN APPA"/>
    <property type="match status" value="1"/>
</dbReference>
<proteinExistence type="inferred from homology"/>
<keyword evidence="7" id="KW-1185">Reference proteome</keyword>
<evidence type="ECO:0000313" key="6">
    <source>
        <dbReference type="EMBL" id="SCB09037.1"/>
    </source>
</evidence>
<keyword evidence="4" id="KW-0732">Signal</keyword>
<dbReference type="InterPro" id="IPR000914">
    <property type="entry name" value="SBP_5_dom"/>
</dbReference>
<dbReference type="Pfam" id="PF00496">
    <property type="entry name" value="SBP_bac_5"/>
    <property type="match status" value="1"/>
</dbReference>
<dbReference type="Proteomes" id="UP000199101">
    <property type="component" value="Unassembled WGS sequence"/>
</dbReference>
<accession>A0A1C3U0R8</accession>
<evidence type="ECO:0000256" key="1">
    <source>
        <dbReference type="ARBA" id="ARBA00004418"/>
    </source>
</evidence>
<feature type="domain" description="Solute-binding protein family 5" evidence="5">
    <location>
        <begin position="73"/>
        <end position="425"/>
    </location>
</feature>
<dbReference type="OrthoDB" id="9803988at2"/>
<dbReference type="STRING" id="410764.GA0061103_1311"/>
<evidence type="ECO:0000313" key="7">
    <source>
        <dbReference type="Proteomes" id="UP000199101"/>
    </source>
</evidence>
<dbReference type="GO" id="GO:0030288">
    <property type="term" value="C:outer membrane-bounded periplasmic space"/>
    <property type="evidence" value="ECO:0007669"/>
    <property type="project" value="UniProtKB-ARBA"/>
</dbReference>
<dbReference type="PIRSF" id="PIRSF002741">
    <property type="entry name" value="MppA"/>
    <property type="match status" value="1"/>
</dbReference>
<comment type="subcellular location">
    <subcellularLocation>
        <location evidence="1">Periplasm</location>
    </subcellularLocation>
</comment>
<dbReference type="Gene3D" id="3.90.76.10">
    <property type="entry name" value="Dipeptide-binding Protein, Domain 1"/>
    <property type="match status" value="1"/>
</dbReference>
<gene>
    <name evidence="6" type="ORF">GA0061103_1311</name>
</gene>
<evidence type="ECO:0000259" key="5">
    <source>
        <dbReference type="Pfam" id="PF00496"/>
    </source>
</evidence>
<dbReference type="InterPro" id="IPR039424">
    <property type="entry name" value="SBP_5"/>
</dbReference>
<name>A0A1C3U0R8_9HYPH</name>
<keyword evidence="3" id="KW-0813">Transport</keyword>
<organism evidence="6 7">
    <name type="scientific">Rhizobium multihospitium</name>
    <dbReference type="NCBI Taxonomy" id="410764"/>
    <lineage>
        <taxon>Bacteria</taxon>
        <taxon>Pseudomonadati</taxon>
        <taxon>Pseudomonadota</taxon>
        <taxon>Alphaproteobacteria</taxon>
        <taxon>Hyphomicrobiales</taxon>
        <taxon>Rhizobiaceae</taxon>
        <taxon>Rhizobium/Agrobacterium group</taxon>
        <taxon>Rhizobium</taxon>
    </lineage>
</organism>
<reference evidence="7" key="1">
    <citation type="submission" date="2016-08" db="EMBL/GenBank/DDBJ databases">
        <authorList>
            <person name="Varghese N."/>
            <person name="Submissions Spin"/>
        </authorList>
    </citation>
    <scope>NUCLEOTIDE SEQUENCE [LARGE SCALE GENOMIC DNA]</scope>
    <source>
        <strain evidence="7">HAMBI 2975</strain>
    </source>
</reference>
<sequence length="506" mass="54182">MEGNFGKKLISGVALALGLGLATVAMPVEAATLHMAWSQDATGLDPHKQTAFSSIRLLELIYEPLVRLDGNLQIVPGVAESWQFSPDGKQLTFKLNAKAKFQNGAAVTSADVKASFQRILDQATGAVARANFLSISSIDTPDANTVVFNLSQPDAPILTSMTSLNAAVVPASEITAGTIGTKAIGSGPFKLDSWVPNSKEVLSANKDWAGGATGVDGINISVLPDETAILASLRTGQIDFALLNDPLVATLVPKEPKLQLTRTPILSYNVLQLNPSRKPMDQLAVRQAISCAIDRKDVMDTAALGEGKVTGPLTMPLYATDPSKLFCYTRDVAKAKKLMADAGFANGFSATVIAATGEPPTATAEAQVIQSQLAEIGIKLDIKVMELNVYVDTWLKGNFDMAVALNGGSADPYSMYNRYWTKSGNLQKVANYIDDTLDSLMQKGRAETDPAKRKEIFAEFEKHLAEVSPWIWLYTAYGYTAEQKNVEGFVPTPTGSLFGLSKVSIK</sequence>
<dbReference type="GO" id="GO:0043190">
    <property type="term" value="C:ATP-binding cassette (ABC) transporter complex"/>
    <property type="evidence" value="ECO:0007669"/>
    <property type="project" value="InterPro"/>
</dbReference>
<dbReference type="AlphaFoldDB" id="A0A1C3U0R8"/>